<organism evidence="1 2">
    <name type="scientific">Beauveria asiatica</name>
    <dbReference type="NCBI Taxonomy" id="1069075"/>
    <lineage>
        <taxon>Eukaryota</taxon>
        <taxon>Fungi</taxon>
        <taxon>Dikarya</taxon>
        <taxon>Ascomycota</taxon>
        <taxon>Pezizomycotina</taxon>
        <taxon>Sordariomycetes</taxon>
        <taxon>Hypocreomycetidae</taxon>
        <taxon>Hypocreales</taxon>
        <taxon>Cordycipitaceae</taxon>
        <taxon>Beauveria</taxon>
    </lineage>
</organism>
<keyword evidence="2" id="KW-1185">Reference proteome</keyword>
<comment type="caution">
    <text evidence="1">The sequence shown here is derived from an EMBL/GenBank/DDBJ whole genome shotgun (WGS) entry which is preliminary data.</text>
</comment>
<sequence>MENRSHEAVLLHAPEKVRSGSADCGLIETGAFTNESRPSPSVAVPVSTSIFCSNSCSCEGGFCSGIDVSSTSSLS</sequence>
<reference evidence="1 2" key="1">
    <citation type="submission" date="2020-02" db="EMBL/GenBank/DDBJ databases">
        <title>Comparative genomics of the hypocrealean fungal genus Beauvera.</title>
        <authorList>
            <person name="Showalter D.N."/>
            <person name="Bushley K.E."/>
            <person name="Rehner S.A."/>
        </authorList>
    </citation>
    <scope>NUCLEOTIDE SEQUENCE [LARGE SCALE GENOMIC DNA]</scope>
    <source>
        <strain evidence="1 2">ARSEF4384</strain>
    </source>
</reference>
<accession>A0AAW0S0A5</accession>
<proteinExistence type="predicted"/>
<name>A0AAW0S0A5_9HYPO</name>
<evidence type="ECO:0000313" key="2">
    <source>
        <dbReference type="Proteomes" id="UP001397290"/>
    </source>
</evidence>
<dbReference type="EMBL" id="JAAHCF010000160">
    <property type="protein sequence ID" value="KAK8147251.1"/>
    <property type="molecule type" value="Genomic_DNA"/>
</dbReference>
<gene>
    <name evidence="1" type="ORF">G3M48_001949</name>
</gene>
<dbReference type="AlphaFoldDB" id="A0AAW0S0A5"/>
<dbReference type="Proteomes" id="UP001397290">
    <property type="component" value="Unassembled WGS sequence"/>
</dbReference>
<evidence type="ECO:0000313" key="1">
    <source>
        <dbReference type="EMBL" id="KAK8147251.1"/>
    </source>
</evidence>
<protein>
    <submittedName>
        <fullName evidence="1">Uncharacterized protein</fullName>
    </submittedName>
</protein>